<evidence type="ECO:0000256" key="1">
    <source>
        <dbReference type="SAM" id="MobiDB-lite"/>
    </source>
</evidence>
<dbReference type="SUPFAM" id="SSF54593">
    <property type="entry name" value="Glyoxalase/Bleomycin resistance protein/Dihydroxybiphenyl dioxygenase"/>
    <property type="match status" value="1"/>
</dbReference>
<dbReference type="EMBL" id="CADCWE010000043">
    <property type="protein sequence ID" value="CAA9528795.1"/>
    <property type="molecule type" value="Genomic_DNA"/>
</dbReference>
<dbReference type="PROSITE" id="PS51819">
    <property type="entry name" value="VOC"/>
    <property type="match status" value="1"/>
</dbReference>
<dbReference type="AlphaFoldDB" id="A0A6J4TQL1"/>
<proteinExistence type="predicted"/>
<protein>
    <recommendedName>
        <fullName evidence="2">VOC domain-containing protein</fullName>
    </recommendedName>
</protein>
<reference evidence="3" key="1">
    <citation type="submission" date="2020-02" db="EMBL/GenBank/DDBJ databases">
        <authorList>
            <person name="Meier V. D."/>
        </authorList>
    </citation>
    <scope>NUCLEOTIDE SEQUENCE</scope>
    <source>
        <strain evidence="3">AVDCRST_MAG73</strain>
    </source>
</reference>
<dbReference type="PANTHER" id="PTHR34109:SF1">
    <property type="entry name" value="VOC DOMAIN-CONTAINING PROTEIN"/>
    <property type="match status" value="1"/>
</dbReference>
<dbReference type="Gene3D" id="3.30.720.110">
    <property type="match status" value="1"/>
</dbReference>
<dbReference type="InterPro" id="IPR029068">
    <property type="entry name" value="Glyas_Bleomycin-R_OHBP_Dase"/>
</dbReference>
<gene>
    <name evidence="3" type="ORF">AVDCRST_MAG73-737</name>
</gene>
<evidence type="ECO:0000313" key="3">
    <source>
        <dbReference type="EMBL" id="CAA9528795.1"/>
    </source>
</evidence>
<feature type="domain" description="VOC" evidence="2">
    <location>
        <begin position="12"/>
        <end position="136"/>
    </location>
</feature>
<evidence type="ECO:0000259" key="2">
    <source>
        <dbReference type="PROSITE" id="PS51819"/>
    </source>
</evidence>
<dbReference type="InterPro" id="IPR004360">
    <property type="entry name" value="Glyas_Fos-R_dOase_dom"/>
</dbReference>
<feature type="region of interest" description="Disordered" evidence="1">
    <location>
        <begin position="101"/>
        <end position="121"/>
    </location>
</feature>
<dbReference type="InterPro" id="IPR037523">
    <property type="entry name" value="VOC_core"/>
</dbReference>
<sequence>MNTTTTTSAARTNLFPTLKYRDAPAAIAWLVAALGFEERMVVPGPDGTVAHAQLGFGTGTVMIGSAQGDANGAPVIPDQRADNRGIYVAIDDVDGHCARAKAAGADVGPGPEPTTYGSREYSTRDPEGYIWTFGTYWPDAAAPSS</sequence>
<dbReference type="Pfam" id="PF00903">
    <property type="entry name" value="Glyoxalase"/>
    <property type="match status" value="1"/>
</dbReference>
<accession>A0A6J4TQL1</accession>
<name>A0A6J4TQL1_9BACT</name>
<dbReference type="Gene3D" id="3.30.720.120">
    <property type="match status" value="1"/>
</dbReference>
<dbReference type="PANTHER" id="PTHR34109">
    <property type="entry name" value="BNAUNNG04460D PROTEIN-RELATED"/>
    <property type="match status" value="1"/>
</dbReference>
<organism evidence="3">
    <name type="scientific">uncultured Thermomicrobiales bacterium</name>
    <dbReference type="NCBI Taxonomy" id="1645740"/>
    <lineage>
        <taxon>Bacteria</taxon>
        <taxon>Pseudomonadati</taxon>
        <taxon>Thermomicrobiota</taxon>
        <taxon>Thermomicrobia</taxon>
        <taxon>Thermomicrobiales</taxon>
        <taxon>environmental samples</taxon>
    </lineage>
</organism>